<dbReference type="Proteomes" id="UP001461498">
    <property type="component" value="Unassembled WGS sequence"/>
</dbReference>
<comment type="caution">
    <text evidence="1">The sequence shown here is derived from an EMBL/GenBank/DDBJ whole genome shotgun (WGS) entry which is preliminary data.</text>
</comment>
<protein>
    <submittedName>
        <fullName evidence="1">Uncharacterized protein</fullName>
    </submittedName>
</protein>
<evidence type="ECO:0000313" key="2">
    <source>
        <dbReference type="Proteomes" id="UP001461498"/>
    </source>
</evidence>
<reference evidence="1 2" key="1">
    <citation type="submission" date="2022-12" db="EMBL/GenBank/DDBJ databases">
        <title>Chromosome-level genome assembly of true bugs.</title>
        <authorList>
            <person name="Ma L."/>
            <person name="Li H."/>
        </authorList>
    </citation>
    <scope>NUCLEOTIDE SEQUENCE [LARGE SCALE GENOMIC DNA]</scope>
    <source>
        <strain evidence="1">Lab_2022b</strain>
    </source>
</reference>
<proteinExistence type="predicted"/>
<organism evidence="1 2">
    <name type="scientific">Rhynocoris fuscipes</name>
    <dbReference type="NCBI Taxonomy" id="488301"/>
    <lineage>
        <taxon>Eukaryota</taxon>
        <taxon>Metazoa</taxon>
        <taxon>Ecdysozoa</taxon>
        <taxon>Arthropoda</taxon>
        <taxon>Hexapoda</taxon>
        <taxon>Insecta</taxon>
        <taxon>Pterygota</taxon>
        <taxon>Neoptera</taxon>
        <taxon>Paraneoptera</taxon>
        <taxon>Hemiptera</taxon>
        <taxon>Heteroptera</taxon>
        <taxon>Panheteroptera</taxon>
        <taxon>Cimicomorpha</taxon>
        <taxon>Reduviidae</taxon>
        <taxon>Harpactorinae</taxon>
        <taxon>Harpactorini</taxon>
        <taxon>Rhynocoris</taxon>
    </lineage>
</organism>
<dbReference type="EMBL" id="JAPXFL010000006">
    <property type="protein sequence ID" value="KAK9505714.1"/>
    <property type="molecule type" value="Genomic_DNA"/>
</dbReference>
<sequence length="64" mass="7419">MTVIDSGRNKKNSTIGHVTFPLRHLATEHPNDQLELLKMDLEKVSDSFLFYSCCHGYHILQFLK</sequence>
<accession>A0AAW1D3X7</accession>
<evidence type="ECO:0000313" key="1">
    <source>
        <dbReference type="EMBL" id="KAK9505714.1"/>
    </source>
</evidence>
<gene>
    <name evidence="1" type="ORF">O3M35_009704</name>
</gene>
<dbReference type="AlphaFoldDB" id="A0AAW1D3X7"/>
<keyword evidence="2" id="KW-1185">Reference proteome</keyword>
<name>A0AAW1D3X7_9HEMI</name>